<gene>
    <name evidence="1" type="ORF">LOAG_12506</name>
</gene>
<reference evidence="1" key="1">
    <citation type="submission" date="2012-04" db="EMBL/GenBank/DDBJ databases">
        <title>The Genome Sequence of Loa loa.</title>
        <authorList>
            <consortium name="The Broad Institute Genome Sequencing Platform"/>
            <consortium name="Broad Institute Genome Sequencing Center for Infectious Disease"/>
            <person name="Nutman T.B."/>
            <person name="Fink D.L."/>
            <person name="Russ C."/>
            <person name="Young S."/>
            <person name="Zeng Q."/>
            <person name="Gargeya S."/>
            <person name="Alvarado L."/>
            <person name="Berlin A."/>
            <person name="Chapman S.B."/>
            <person name="Chen Z."/>
            <person name="Freedman E."/>
            <person name="Gellesch M."/>
            <person name="Goldberg J."/>
            <person name="Griggs A."/>
            <person name="Gujja S."/>
            <person name="Heilman E.R."/>
            <person name="Heiman D."/>
            <person name="Howarth C."/>
            <person name="Mehta T."/>
            <person name="Neiman D."/>
            <person name="Pearson M."/>
            <person name="Roberts A."/>
            <person name="Saif S."/>
            <person name="Shea T."/>
            <person name="Shenoy N."/>
            <person name="Sisk P."/>
            <person name="Stolte C."/>
            <person name="Sykes S."/>
            <person name="White J."/>
            <person name="Yandava C."/>
            <person name="Haas B."/>
            <person name="Henn M.R."/>
            <person name="Nusbaum C."/>
            <person name="Birren B."/>
        </authorList>
    </citation>
    <scope>NUCLEOTIDE SEQUENCE [LARGE SCALE GENOMIC DNA]</scope>
</reference>
<name>A0A1S0TL29_LOALO</name>
<dbReference type="InParanoid" id="A0A1S0TL29"/>
<dbReference type="AlphaFoldDB" id="A0A1S0TL29"/>
<dbReference type="RefSeq" id="XP_003148066.1">
    <property type="nucleotide sequence ID" value="XM_003148018.1"/>
</dbReference>
<dbReference type="KEGG" id="loa:LOAG_12506"/>
<dbReference type="EMBL" id="JH712989">
    <property type="protein sequence ID" value="EFO16003.1"/>
    <property type="molecule type" value="Genomic_DNA"/>
</dbReference>
<dbReference type="GeneID" id="9949969"/>
<organism evidence="1">
    <name type="scientific">Loa loa</name>
    <name type="common">Eye worm</name>
    <name type="synonym">Filaria loa</name>
    <dbReference type="NCBI Taxonomy" id="7209"/>
    <lineage>
        <taxon>Eukaryota</taxon>
        <taxon>Metazoa</taxon>
        <taxon>Ecdysozoa</taxon>
        <taxon>Nematoda</taxon>
        <taxon>Chromadorea</taxon>
        <taxon>Rhabditida</taxon>
        <taxon>Spirurina</taxon>
        <taxon>Spiruromorpha</taxon>
        <taxon>Filarioidea</taxon>
        <taxon>Onchocercidae</taxon>
        <taxon>Loa</taxon>
    </lineage>
</organism>
<dbReference type="CTD" id="9949969"/>
<protein>
    <submittedName>
        <fullName evidence="1">Uncharacterized protein</fullName>
    </submittedName>
</protein>
<sequence length="69" mass="7313">MGLAHEDVERDIPTSITSALMATKSNAESLVAKCTAESLLWESLHLLVAAPRLGKPVTSSPQTAILGKR</sequence>
<evidence type="ECO:0000313" key="1">
    <source>
        <dbReference type="EMBL" id="EFO16003.1"/>
    </source>
</evidence>
<proteinExistence type="predicted"/>
<accession>A0A1S0TL29</accession>